<evidence type="ECO:0000256" key="2">
    <source>
        <dbReference type="ARBA" id="ARBA00022741"/>
    </source>
</evidence>
<keyword evidence="3" id="KW-0227">DNA damage</keyword>
<dbReference type="GO" id="GO:0005657">
    <property type="term" value="C:replication fork"/>
    <property type="evidence" value="ECO:0007669"/>
    <property type="project" value="TreeGrafter"/>
</dbReference>
<gene>
    <name evidence="7" type="ORF">GNI_059780</name>
</gene>
<dbReference type="GO" id="GO:0007131">
    <property type="term" value="P:reciprocal meiotic recombination"/>
    <property type="evidence" value="ECO:0007669"/>
    <property type="project" value="TreeGrafter"/>
</dbReference>
<dbReference type="Gene3D" id="3.40.50.300">
    <property type="entry name" value="P-loop containing nucleotide triphosphate hydrolases"/>
    <property type="match status" value="1"/>
</dbReference>
<comment type="caution">
    <text evidence="7">The sequence shown here is derived from an EMBL/GenBank/DDBJ whole genome shotgun (WGS) entry which is preliminary data.</text>
</comment>
<dbReference type="PANTHER" id="PTHR46239:SF1">
    <property type="entry name" value="DNA REPAIR PROTEIN RAD51 HOMOLOG 3"/>
    <property type="match status" value="1"/>
</dbReference>
<evidence type="ECO:0000256" key="5">
    <source>
        <dbReference type="ARBA" id="ARBA00023204"/>
    </source>
</evidence>
<dbReference type="AlphaFoldDB" id="A0A023B8H8"/>
<evidence type="ECO:0000256" key="4">
    <source>
        <dbReference type="ARBA" id="ARBA00022840"/>
    </source>
</evidence>
<dbReference type="InterPro" id="IPR027417">
    <property type="entry name" value="P-loop_NTPase"/>
</dbReference>
<dbReference type="GO" id="GO:0033065">
    <property type="term" value="C:Rad51C-XRCC3 complex"/>
    <property type="evidence" value="ECO:0007669"/>
    <property type="project" value="TreeGrafter"/>
</dbReference>
<reference evidence="7" key="1">
    <citation type="submission" date="2013-12" db="EMBL/GenBank/DDBJ databases">
        <authorList>
            <person name="Omoto C.K."/>
            <person name="Sibley D."/>
            <person name="Venepally P."/>
            <person name="Hadjithomas M."/>
            <person name="Karamycheva S."/>
            <person name="Brunk B."/>
            <person name="Roos D."/>
            <person name="Caler E."/>
            <person name="Lorenzi H."/>
        </authorList>
    </citation>
    <scope>NUCLEOTIDE SEQUENCE</scope>
</reference>
<evidence type="ECO:0000256" key="3">
    <source>
        <dbReference type="ARBA" id="ARBA00022763"/>
    </source>
</evidence>
<dbReference type="GO" id="GO:0005524">
    <property type="term" value="F:ATP binding"/>
    <property type="evidence" value="ECO:0007669"/>
    <property type="project" value="UniProtKB-KW"/>
</dbReference>
<sequence>MTLKGLFNAIQYTLNNCKPDQPTVRCIQPKIDFGSRQLNGLFGCVDENGFCTPDHGITEIVGDPGSGKSQLLMNLAASILSCNPDVSVLYIDTENCITRMRIQEMMTQPLAKHHRSGLDDLA</sequence>
<keyword evidence="6" id="KW-0539">Nucleus</keyword>
<dbReference type="EMBL" id="AFNH02000454">
    <property type="protein sequence ID" value="EZG69105.1"/>
    <property type="molecule type" value="Genomic_DNA"/>
</dbReference>
<dbReference type="SUPFAM" id="SSF52540">
    <property type="entry name" value="P-loop containing nucleoside triphosphate hydrolases"/>
    <property type="match status" value="1"/>
</dbReference>
<comment type="subcellular location">
    <subcellularLocation>
        <location evidence="1">Nucleus</location>
    </subcellularLocation>
</comment>
<organism evidence="7 8">
    <name type="scientific">Gregarina niphandrodes</name>
    <name type="common">Septate eugregarine</name>
    <dbReference type="NCBI Taxonomy" id="110365"/>
    <lineage>
        <taxon>Eukaryota</taxon>
        <taxon>Sar</taxon>
        <taxon>Alveolata</taxon>
        <taxon>Apicomplexa</taxon>
        <taxon>Conoidasida</taxon>
        <taxon>Gregarinasina</taxon>
        <taxon>Eugregarinorida</taxon>
        <taxon>Gregarinidae</taxon>
        <taxon>Gregarina</taxon>
    </lineage>
</organism>
<accession>A0A023B8H8</accession>
<dbReference type="GO" id="GO:0033063">
    <property type="term" value="C:Rad51B-Rad51C-Rad51D-XRCC2 complex"/>
    <property type="evidence" value="ECO:0007669"/>
    <property type="project" value="TreeGrafter"/>
</dbReference>
<keyword evidence="5" id="KW-0234">DNA repair</keyword>
<dbReference type="InterPro" id="IPR052093">
    <property type="entry name" value="HR_Repair_Mediator"/>
</dbReference>
<dbReference type="GO" id="GO:0000707">
    <property type="term" value="P:meiotic DNA recombinase assembly"/>
    <property type="evidence" value="ECO:0007669"/>
    <property type="project" value="TreeGrafter"/>
</dbReference>
<dbReference type="GeneID" id="22912188"/>
<evidence type="ECO:0000313" key="8">
    <source>
        <dbReference type="Proteomes" id="UP000019763"/>
    </source>
</evidence>
<dbReference type="PANTHER" id="PTHR46239">
    <property type="entry name" value="DNA REPAIR PROTEIN RAD51 HOMOLOG 3 RAD51C"/>
    <property type="match status" value="1"/>
</dbReference>
<dbReference type="OrthoDB" id="1861185at2759"/>
<dbReference type="Proteomes" id="UP000019763">
    <property type="component" value="Unassembled WGS sequence"/>
</dbReference>
<evidence type="ECO:0000256" key="6">
    <source>
        <dbReference type="ARBA" id="ARBA00023242"/>
    </source>
</evidence>
<keyword evidence="4" id="KW-0067">ATP-binding</keyword>
<keyword evidence="2" id="KW-0547">Nucleotide-binding</keyword>
<protein>
    <submittedName>
        <fullName evidence="7">AAA domain protein</fullName>
    </submittedName>
</protein>
<evidence type="ECO:0000313" key="7">
    <source>
        <dbReference type="EMBL" id="EZG69105.1"/>
    </source>
</evidence>
<evidence type="ECO:0000256" key="1">
    <source>
        <dbReference type="ARBA" id="ARBA00004123"/>
    </source>
</evidence>
<keyword evidence="8" id="KW-1185">Reference proteome</keyword>
<dbReference type="GO" id="GO:0000400">
    <property type="term" value="F:four-way junction DNA binding"/>
    <property type="evidence" value="ECO:0007669"/>
    <property type="project" value="TreeGrafter"/>
</dbReference>
<dbReference type="GO" id="GO:0008821">
    <property type="term" value="F:crossover junction DNA endonuclease activity"/>
    <property type="evidence" value="ECO:0007669"/>
    <property type="project" value="TreeGrafter"/>
</dbReference>
<dbReference type="VEuPathDB" id="CryptoDB:GNI_059780"/>
<name>A0A023B8H8_GRENI</name>
<proteinExistence type="predicted"/>
<dbReference type="RefSeq" id="XP_011134485.1">
    <property type="nucleotide sequence ID" value="XM_011136183.1"/>
</dbReference>